<dbReference type="RefSeq" id="WP_394825641.1">
    <property type="nucleotide sequence ID" value="NZ_CP089984.1"/>
</dbReference>
<keyword evidence="4" id="KW-1185">Reference proteome</keyword>
<keyword evidence="1" id="KW-0732">Signal</keyword>
<dbReference type="PANTHER" id="PTHR37806">
    <property type="entry name" value="LMO0724 PROTEIN"/>
    <property type="match status" value="1"/>
</dbReference>
<evidence type="ECO:0000313" key="4">
    <source>
        <dbReference type="Proteomes" id="UP001370348"/>
    </source>
</evidence>
<dbReference type="PROSITE" id="PS51257">
    <property type="entry name" value="PROKAR_LIPOPROTEIN"/>
    <property type="match status" value="1"/>
</dbReference>
<evidence type="ECO:0000256" key="1">
    <source>
        <dbReference type="SAM" id="SignalP"/>
    </source>
</evidence>
<accession>A0ABZ2LYI6</accession>
<evidence type="ECO:0000259" key="2">
    <source>
        <dbReference type="Pfam" id="PF13529"/>
    </source>
</evidence>
<proteinExistence type="predicted"/>
<feature type="domain" description="Peptidase C39-like" evidence="2">
    <location>
        <begin position="55"/>
        <end position="216"/>
    </location>
</feature>
<name>A0ABZ2LYI6_9BACT</name>
<dbReference type="Proteomes" id="UP001370348">
    <property type="component" value="Chromosome"/>
</dbReference>
<dbReference type="InterPro" id="IPR039564">
    <property type="entry name" value="Peptidase_C39-like"/>
</dbReference>
<dbReference type="Gene3D" id="3.90.70.10">
    <property type="entry name" value="Cysteine proteinases"/>
    <property type="match status" value="1"/>
</dbReference>
<organism evidence="3 4">
    <name type="scientific">Pendulispora albinea</name>
    <dbReference type="NCBI Taxonomy" id="2741071"/>
    <lineage>
        <taxon>Bacteria</taxon>
        <taxon>Pseudomonadati</taxon>
        <taxon>Myxococcota</taxon>
        <taxon>Myxococcia</taxon>
        <taxon>Myxococcales</taxon>
        <taxon>Sorangiineae</taxon>
        <taxon>Pendulisporaceae</taxon>
        <taxon>Pendulispora</taxon>
    </lineage>
</organism>
<dbReference type="CDD" id="cd02549">
    <property type="entry name" value="Peptidase_C39A"/>
    <property type="match status" value="1"/>
</dbReference>
<protein>
    <submittedName>
        <fullName evidence="3">C39 family peptidase</fullName>
    </submittedName>
</protein>
<feature type="signal peptide" evidence="1">
    <location>
        <begin position="1"/>
        <end position="18"/>
    </location>
</feature>
<reference evidence="3 4" key="1">
    <citation type="submission" date="2021-12" db="EMBL/GenBank/DDBJ databases">
        <title>Discovery of the Pendulisporaceae a myxobacterial family with distinct sporulation behavior and unique specialized metabolism.</title>
        <authorList>
            <person name="Garcia R."/>
            <person name="Popoff A."/>
            <person name="Bader C.D."/>
            <person name="Loehr J."/>
            <person name="Walesch S."/>
            <person name="Walt C."/>
            <person name="Boldt J."/>
            <person name="Bunk B."/>
            <person name="Haeckl F.J.F.P.J."/>
            <person name="Gunesch A.P."/>
            <person name="Birkelbach J."/>
            <person name="Nuebel U."/>
            <person name="Pietschmann T."/>
            <person name="Bach T."/>
            <person name="Mueller R."/>
        </authorList>
    </citation>
    <scope>NUCLEOTIDE SEQUENCE [LARGE SCALE GENOMIC DNA]</scope>
    <source>
        <strain evidence="3 4">MSr11954</strain>
    </source>
</reference>
<gene>
    <name evidence="3" type="ORF">LZC94_01785</name>
</gene>
<evidence type="ECO:0000313" key="3">
    <source>
        <dbReference type="EMBL" id="WXB16011.1"/>
    </source>
</evidence>
<dbReference type="EMBL" id="CP089984">
    <property type="protein sequence ID" value="WXB16011.1"/>
    <property type="molecule type" value="Genomic_DNA"/>
</dbReference>
<feature type="chain" id="PRO_5045428060" evidence="1">
    <location>
        <begin position="19"/>
        <end position="346"/>
    </location>
</feature>
<dbReference type="InterPro" id="IPR039563">
    <property type="entry name" value="Peptidase_C39_single_dom"/>
</dbReference>
<dbReference type="PANTHER" id="PTHR37806:SF1">
    <property type="entry name" value="PEPTIDASE C39-LIKE DOMAIN-CONTAINING PROTEIN"/>
    <property type="match status" value="1"/>
</dbReference>
<sequence length="346" mass="37549">MRKILGEALLLCTCVVFSAGGCSVDSGSEGASAETSRELQGAASEADAVQAAILLDVPLIQQNPELPRGCEVTSLAMLLNYVGVDVSKMTLAARIDKVPYKENGFFGNPNDGFVGDMYDGAKDGYGAYHAPVKRLADAYIANRVVDLTGRGFDALLTDYVGKGRPVWIISNEFFRPLDDSAFTTWRTRTGNVRITWHEHSVVITGFDANYVYINDPLDLAGKNKRLPRQAFRGAWEQMGSQAISYKASAADCSVRSNGRLYCNNKGGAALYASTTATSNVVDTVRTTYSWFDCWGTGDRHAGGNTTWYHTLGDDNGNWGWTPAVNLSTTSEFDADPSAQGLRRCQP</sequence>
<dbReference type="Pfam" id="PF13529">
    <property type="entry name" value="Peptidase_C39_2"/>
    <property type="match status" value="1"/>
</dbReference>